<dbReference type="AlphaFoldDB" id="A0A9W8TFL0"/>
<evidence type="ECO:0000313" key="1">
    <source>
        <dbReference type="EMBL" id="KAJ4310784.1"/>
    </source>
</evidence>
<proteinExistence type="predicted"/>
<protein>
    <submittedName>
        <fullName evidence="1">Uncharacterized protein</fullName>
    </submittedName>
</protein>
<dbReference type="EMBL" id="JAPEUR010000360">
    <property type="protein sequence ID" value="KAJ4310784.1"/>
    <property type="molecule type" value="Genomic_DNA"/>
</dbReference>
<gene>
    <name evidence="1" type="ORF">N0V84_010792</name>
</gene>
<evidence type="ECO:0000313" key="2">
    <source>
        <dbReference type="Proteomes" id="UP001140502"/>
    </source>
</evidence>
<reference evidence="1" key="1">
    <citation type="submission" date="2022-10" db="EMBL/GenBank/DDBJ databases">
        <title>Tapping the CABI collections for fungal endophytes: first genome assemblies for Collariella, Neodidymelliopsis, Ascochyta clinopodiicola, Didymella pomorum, Didymosphaeria variabile, Neocosmospora piperis and Neocucurbitaria cava.</title>
        <authorList>
            <person name="Hill R."/>
        </authorList>
    </citation>
    <scope>NUCLEOTIDE SEQUENCE</scope>
    <source>
        <strain evidence="1">IMI 366586</strain>
    </source>
</reference>
<comment type="caution">
    <text evidence="1">The sequence shown here is derived from an EMBL/GenBank/DDBJ whole genome shotgun (WGS) entry which is preliminary data.</text>
</comment>
<sequence>MFQIRAVLSLEADATIVESCENTTESTQLLWPSSTCSHFPVFAFQIRTVWSPEADATIVESCENTTE</sequence>
<keyword evidence="2" id="KW-1185">Reference proteome</keyword>
<accession>A0A9W8TFL0</accession>
<organism evidence="1 2">
    <name type="scientific">Fusarium piperis</name>
    <dbReference type="NCBI Taxonomy" id="1435070"/>
    <lineage>
        <taxon>Eukaryota</taxon>
        <taxon>Fungi</taxon>
        <taxon>Dikarya</taxon>
        <taxon>Ascomycota</taxon>
        <taxon>Pezizomycotina</taxon>
        <taxon>Sordariomycetes</taxon>
        <taxon>Hypocreomycetidae</taxon>
        <taxon>Hypocreales</taxon>
        <taxon>Nectriaceae</taxon>
        <taxon>Fusarium</taxon>
        <taxon>Fusarium solani species complex</taxon>
    </lineage>
</organism>
<dbReference type="OrthoDB" id="3777249at2759"/>
<name>A0A9W8TFL0_9HYPO</name>
<dbReference type="Proteomes" id="UP001140502">
    <property type="component" value="Unassembled WGS sequence"/>
</dbReference>